<dbReference type="Pfam" id="PF25975">
    <property type="entry name" value="CzcB_C"/>
    <property type="match status" value="1"/>
</dbReference>
<dbReference type="GO" id="GO:0060003">
    <property type="term" value="P:copper ion export"/>
    <property type="evidence" value="ECO:0007669"/>
    <property type="project" value="TreeGrafter"/>
</dbReference>
<dbReference type="PANTHER" id="PTHR30097:SF15">
    <property type="entry name" value="CATION EFFLUX SYSTEM PROTEIN CUSB"/>
    <property type="match status" value="1"/>
</dbReference>
<feature type="region of interest" description="Disordered" evidence="5">
    <location>
        <begin position="29"/>
        <end position="53"/>
    </location>
</feature>
<evidence type="ECO:0000256" key="3">
    <source>
        <dbReference type="ARBA" id="ARBA00022729"/>
    </source>
</evidence>
<feature type="region of interest" description="Disordered" evidence="5">
    <location>
        <begin position="102"/>
        <end position="124"/>
    </location>
</feature>
<comment type="caution">
    <text evidence="10">The sequence shown here is derived from an EMBL/GenBank/DDBJ whole genome shotgun (WGS) entry which is preliminary data.</text>
</comment>
<keyword evidence="2" id="KW-0813">Transport</keyword>
<dbReference type="Pfam" id="PF25919">
    <property type="entry name" value="BSH_CusB"/>
    <property type="match status" value="1"/>
</dbReference>
<feature type="signal peptide" evidence="6">
    <location>
        <begin position="1"/>
        <end position="21"/>
    </location>
</feature>
<feature type="domain" description="CzcB-like C-terminal circularly permuted SH3-like" evidence="9">
    <location>
        <begin position="440"/>
        <end position="500"/>
    </location>
</feature>
<keyword evidence="4" id="KW-0406">Ion transport</keyword>
<dbReference type="RefSeq" id="WP_108918441.1">
    <property type="nucleotide sequence ID" value="NZ_BGJY01000004.1"/>
</dbReference>
<feature type="domain" description="CusB-like barrel-sandwich hybrid" evidence="7">
    <location>
        <begin position="235"/>
        <end position="353"/>
    </location>
</feature>
<feature type="chain" id="PRO_5015681463" evidence="6">
    <location>
        <begin position="22"/>
        <end position="520"/>
    </location>
</feature>
<accession>A0A2U1SM29</accession>
<dbReference type="InterPro" id="IPR006143">
    <property type="entry name" value="RND_pump_MFP"/>
</dbReference>
<dbReference type="PANTHER" id="PTHR30097">
    <property type="entry name" value="CATION EFFLUX SYSTEM PROTEIN CUSB"/>
    <property type="match status" value="1"/>
</dbReference>
<protein>
    <submittedName>
        <fullName evidence="10">Efflux RND transporter periplasmic adaptor subunit</fullName>
    </submittedName>
</protein>
<evidence type="ECO:0000313" key="11">
    <source>
        <dbReference type="Proteomes" id="UP000245137"/>
    </source>
</evidence>
<organism evidence="10 11">
    <name type="scientific">Methylosinus sporium</name>
    <dbReference type="NCBI Taxonomy" id="428"/>
    <lineage>
        <taxon>Bacteria</taxon>
        <taxon>Pseudomonadati</taxon>
        <taxon>Pseudomonadota</taxon>
        <taxon>Alphaproteobacteria</taxon>
        <taxon>Hyphomicrobiales</taxon>
        <taxon>Methylocystaceae</taxon>
        <taxon>Methylosinus</taxon>
    </lineage>
</organism>
<evidence type="ECO:0000259" key="8">
    <source>
        <dbReference type="Pfam" id="PF25954"/>
    </source>
</evidence>
<dbReference type="InterPro" id="IPR058790">
    <property type="entry name" value="BSH_CusB"/>
</dbReference>
<dbReference type="GO" id="GO:0046914">
    <property type="term" value="F:transition metal ion binding"/>
    <property type="evidence" value="ECO:0007669"/>
    <property type="project" value="TreeGrafter"/>
</dbReference>
<name>A0A2U1SM29_METSR</name>
<evidence type="ECO:0000256" key="5">
    <source>
        <dbReference type="SAM" id="MobiDB-lite"/>
    </source>
</evidence>
<dbReference type="InterPro" id="IPR058649">
    <property type="entry name" value="CzcB_C"/>
</dbReference>
<gene>
    <name evidence="10" type="ORF">C5689_17055</name>
</gene>
<dbReference type="OrthoDB" id="9806939at2"/>
<dbReference type="Gene3D" id="2.40.420.20">
    <property type="match status" value="1"/>
</dbReference>
<feature type="domain" description="CusB-like beta-barrel" evidence="8">
    <location>
        <begin position="358"/>
        <end position="431"/>
    </location>
</feature>
<keyword evidence="11" id="KW-1185">Reference proteome</keyword>
<dbReference type="InterPro" id="IPR058792">
    <property type="entry name" value="Beta-barrel_RND_2"/>
</dbReference>
<dbReference type="Gene3D" id="2.40.30.170">
    <property type="match status" value="1"/>
</dbReference>
<dbReference type="GO" id="GO:0015679">
    <property type="term" value="P:plasma membrane copper ion transport"/>
    <property type="evidence" value="ECO:0007669"/>
    <property type="project" value="TreeGrafter"/>
</dbReference>
<dbReference type="NCBIfam" id="TIGR01730">
    <property type="entry name" value="RND_mfp"/>
    <property type="match status" value="1"/>
</dbReference>
<evidence type="ECO:0000256" key="2">
    <source>
        <dbReference type="ARBA" id="ARBA00022448"/>
    </source>
</evidence>
<proteinExistence type="inferred from homology"/>
<evidence type="ECO:0000313" key="10">
    <source>
        <dbReference type="EMBL" id="PWB92672.1"/>
    </source>
</evidence>
<evidence type="ECO:0000256" key="4">
    <source>
        <dbReference type="ARBA" id="ARBA00023065"/>
    </source>
</evidence>
<dbReference type="FunFam" id="2.40.30.170:FF:000010">
    <property type="entry name" value="Efflux RND transporter periplasmic adaptor subunit"/>
    <property type="match status" value="1"/>
</dbReference>
<dbReference type="EMBL" id="PUIV01000040">
    <property type="protein sequence ID" value="PWB92672.1"/>
    <property type="molecule type" value="Genomic_DNA"/>
</dbReference>
<dbReference type="GO" id="GO:0022857">
    <property type="term" value="F:transmembrane transporter activity"/>
    <property type="evidence" value="ECO:0007669"/>
    <property type="project" value="InterPro"/>
</dbReference>
<evidence type="ECO:0000256" key="1">
    <source>
        <dbReference type="ARBA" id="ARBA00009477"/>
    </source>
</evidence>
<sequence>MPPYTPLFGALALAASVAASALHVSHSEAPHSEAPYADAARPDHSTATAASDDPILFYRDPMGGGEVSLRQRKDRMGMDFLPVRRSRIAPLLGRLPDAPAPSGDEPLFYRDPMGGRDISAGPRKDGMGMDYLPVRPADLRALLPELAEAPRAKKILYYRNPMGLPDVSPIPKKDPMGMDYTPVYEGDDAEADGALRIAPGKIQRAGVRSEQVRRRPLVAKIRAPGAVQVDERRLAVVATRSEAFVEKVFEATTGARVVKGQPLARLFSPAIAAAAADYLVFANSRNGDAGLLEGVRRKLETLNVPPEFIAEISRSRRVPASVSWPAPREGLILERNAVEGMKAEAGQVLFRIADLSVVWALVDVAEQDYARLHVGQTVEIRARGLSDRIFAGRVTVVYPQINRETRTARARIELPNPDLILRPDMYVEAEIFAGEPDAVVTAPESAVIETGKRALVLLDKGEGRFEPREVTLGQRGEGVVEVRSGLDEKDRVVTAANFLIDSESNLRAALQTLAGAETPR</sequence>
<dbReference type="InterPro" id="IPR051909">
    <property type="entry name" value="MFP_Cation_Efflux"/>
</dbReference>
<dbReference type="FunFam" id="2.40.420.20:FF:000003">
    <property type="entry name" value="Cation efflux system protein cusB"/>
    <property type="match status" value="1"/>
</dbReference>
<comment type="similarity">
    <text evidence="1">Belongs to the membrane fusion protein (MFP) (TC 8.A.1) family.</text>
</comment>
<dbReference type="GO" id="GO:0030288">
    <property type="term" value="C:outer membrane-bounded periplasmic space"/>
    <property type="evidence" value="ECO:0007669"/>
    <property type="project" value="TreeGrafter"/>
</dbReference>
<dbReference type="GO" id="GO:0016020">
    <property type="term" value="C:membrane"/>
    <property type="evidence" value="ECO:0007669"/>
    <property type="project" value="InterPro"/>
</dbReference>
<reference evidence="10 11" key="1">
    <citation type="journal article" date="2018" name="Appl. Microbiol. Biotechnol.">
        <title>Co-cultivation of the strictly anaerobic methanogen Methanosarcina barkeri with aerobic methanotrophs in an oxygen-limited membrane bioreactor.</title>
        <authorList>
            <person name="In 't Zandt M.H."/>
            <person name="van den Bosch T.J.M."/>
            <person name="Rijkers R."/>
            <person name="van Kessel M.A.H.J."/>
            <person name="Jetten M.S.M."/>
            <person name="Welte C.U."/>
        </authorList>
    </citation>
    <scope>NUCLEOTIDE SEQUENCE [LARGE SCALE GENOMIC DNA]</scope>
    <source>
        <strain evidence="10 11">DSM 17706</strain>
    </source>
</reference>
<dbReference type="Proteomes" id="UP000245137">
    <property type="component" value="Unassembled WGS sequence"/>
</dbReference>
<keyword evidence="3 6" id="KW-0732">Signal</keyword>
<dbReference type="AlphaFoldDB" id="A0A2U1SM29"/>
<evidence type="ECO:0000256" key="6">
    <source>
        <dbReference type="SAM" id="SignalP"/>
    </source>
</evidence>
<dbReference type="Pfam" id="PF25954">
    <property type="entry name" value="Beta-barrel_RND_2"/>
    <property type="match status" value="1"/>
</dbReference>
<evidence type="ECO:0000259" key="9">
    <source>
        <dbReference type="Pfam" id="PF25975"/>
    </source>
</evidence>
<dbReference type="SUPFAM" id="SSF111369">
    <property type="entry name" value="HlyD-like secretion proteins"/>
    <property type="match status" value="1"/>
</dbReference>
<evidence type="ECO:0000259" key="7">
    <source>
        <dbReference type="Pfam" id="PF25919"/>
    </source>
</evidence>